<dbReference type="AlphaFoldDB" id="A0A2B7Z909"/>
<gene>
    <name evidence="3" type="ORF">GX50_06821</name>
</gene>
<dbReference type="GO" id="GO:0004622">
    <property type="term" value="F:phosphatidylcholine lysophospholipase activity"/>
    <property type="evidence" value="ECO:0007669"/>
    <property type="project" value="TreeGrafter"/>
</dbReference>
<feature type="signal peptide" evidence="1">
    <location>
        <begin position="1"/>
        <end position="19"/>
    </location>
</feature>
<evidence type="ECO:0000256" key="1">
    <source>
        <dbReference type="SAM" id="SignalP"/>
    </source>
</evidence>
<evidence type="ECO:0000313" key="4">
    <source>
        <dbReference type="Proteomes" id="UP000226031"/>
    </source>
</evidence>
<dbReference type="EMBL" id="PDND01000174">
    <property type="protein sequence ID" value="PGH30416.1"/>
    <property type="molecule type" value="Genomic_DNA"/>
</dbReference>
<name>A0A2B7Z909_9EURO</name>
<dbReference type="PANTHER" id="PTHR30383">
    <property type="entry name" value="THIOESTERASE 1/PROTEASE 1/LYSOPHOSPHOLIPASE L1"/>
    <property type="match status" value="1"/>
</dbReference>
<sequence>MRFLVAATAVACLAGMGIAIATPKVEEGVKTVKIMPLGDSITGAPGCWRALLWKKLQDAEITNTDFVGSLRGGNCGFDYDSENEGHAGFKATSIAAKKQLPPWLQKAHPDIVMMHLGTNDVWRNISPKNTIKAFSILVKQMRKNNPNMVILVAQITPMNPRGCKTCSKVAEQLNSAIAKWAPTKSTRKSPITVVDCFTGFDAAKDTRDGVHPNKAGNKKLANCWFKPLSAAIKHVSPPACILETRKQTPRRHLSER</sequence>
<keyword evidence="1" id="KW-0732">Signal</keyword>
<feature type="domain" description="SGNH hydrolase-type esterase" evidence="2">
    <location>
        <begin position="37"/>
        <end position="218"/>
    </location>
</feature>
<protein>
    <recommendedName>
        <fullName evidence="2">SGNH hydrolase-type esterase domain-containing protein</fullName>
    </recommendedName>
</protein>
<dbReference type="SUPFAM" id="SSF52266">
    <property type="entry name" value="SGNH hydrolase"/>
    <property type="match status" value="1"/>
</dbReference>
<dbReference type="CDD" id="cd01833">
    <property type="entry name" value="XynB_like"/>
    <property type="match status" value="1"/>
</dbReference>
<evidence type="ECO:0000259" key="2">
    <source>
        <dbReference type="Pfam" id="PF13472"/>
    </source>
</evidence>
<accession>A0A2B7Z909</accession>
<dbReference type="VEuPathDB" id="FungiDB:EMCG_06033"/>
<keyword evidence="4" id="KW-1185">Reference proteome</keyword>
<dbReference type="PANTHER" id="PTHR30383:SF2">
    <property type="entry name" value="CELLULOSE-BINDING PROTEIN"/>
    <property type="match status" value="1"/>
</dbReference>
<dbReference type="Proteomes" id="UP000226031">
    <property type="component" value="Unassembled WGS sequence"/>
</dbReference>
<dbReference type="InterPro" id="IPR051532">
    <property type="entry name" value="Ester_Hydrolysis_Enzymes"/>
</dbReference>
<dbReference type="Gene3D" id="3.40.50.1110">
    <property type="entry name" value="SGNH hydrolase"/>
    <property type="match status" value="1"/>
</dbReference>
<organism evidence="3 4">
    <name type="scientific">[Emmonsia] crescens</name>
    <dbReference type="NCBI Taxonomy" id="73230"/>
    <lineage>
        <taxon>Eukaryota</taxon>
        <taxon>Fungi</taxon>
        <taxon>Dikarya</taxon>
        <taxon>Ascomycota</taxon>
        <taxon>Pezizomycotina</taxon>
        <taxon>Eurotiomycetes</taxon>
        <taxon>Eurotiomycetidae</taxon>
        <taxon>Onygenales</taxon>
        <taxon>Ajellomycetaceae</taxon>
        <taxon>Emergomyces</taxon>
    </lineage>
</organism>
<reference evidence="3 4" key="1">
    <citation type="submission" date="2017-10" db="EMBL/GenBank/DDBJ databases">
        <title>Comparative genomics in systemic dimorphic fungi from Ajellomycetaceae.</title>
        <authorList>
            <person name="Munoz J.F."/>
            <person name="Mcewen J.G."/>
            <person name="Clay O.K."/>
            <person name="Cuomo C.A."/>
        </authorList>
    </citation>
    <scope>NUCLEOTIDE SEQUENCE [LARGE SCALE GENOMIC DNA]</scope>
    <source>
        <strain evidence="3 4">UAMH4076</strain>
    </source>
</reference>
<evidence type="ECO:0000313" key="3">
    <source>
        <dbReference type="EMBL" id="PGH30416.1"/>
    </source>
</evidence>
<dbReference type="InterPro" id="IPR013830">
    <property type="entry name" value="SGNH_hydro"/>
</dbReference>
<dbReference type="Pfam" id="PF13472">
    <property type="entry name" value="Lipase_GDSL_2"/>
    <property type="match status" value="1"/>
</dbReference>
<comment type="caution">
    <text evidence="3">The sequence shown here is derived from an EMBL/GenBank/DDBJ whole genome shotgun (WGS) entry which is preliminary data.</text>
</comment>
<proteinExistence type="predicted"/>
<feature type="chain" id="PRO_5012428398" description="SGNH hydrolase-type esterase domain-containing protein" evidence="1">
    <location>
        <begin position="20"/>
        <end position="256"/>
    </location>
</feature>
<dbReference type="InterPro" id="IPR036514">
    <property type="entry name" value="SGNH_hydro_sf"/>
</dbReference>